<dbReference type="AlphaFoldDB" id="A0A498CNU7"/>
<feature type="compositionally biased region" description="Acidic residues" evidence="1">
    <location>
        <begin position="83"/>
        <end position="92"/>
    </location>
</feature>
<feature type="compositionally biased region" description="Low complexity" evidence="1">
    <location>
        <begin position="859"/>
        <end position="868"/>
    </location>
</feature>
<sequence length="970" mass="99142">MKTKMKGILALLTAVVLLWGGSLPLFAADGQPAEEPRETVEADPVPDPEPPSTEVPETGGAEEPGEPETDEEDPPAELPGDADSGDGGEETPGDGGPAVSVTDPEVPDESGRTDPPEETPGDELPEEEQPGDEDGLEPVEVEAAVAALSEEDGPVPEIDGNRVYANGAAIIIREEDGVCYIFYGTDGKLELPSPGGKTVFGGGKNRDVDGDTSVTLDGVPVSAVYGGGYSDGSHSADVSGDTKIETAGEILVKTYGGGYAEAKNGDASARVAGTARTESRAYGSLPGEGFTNKGHYIYGGGYAYSNGGNRADASVGAVSLKVLEGGATYSVRGGGYATATSGGAAVADVNGPISMHLTGLDVREVYSGGYANGASASATAESIDCTVGTSEMMNYECGQASKGDASVSGTARTLIEDCPNLYAYVFGGGDASGGGNASIGRVELTVSGSTAPVADQWGSPVEGSFYGGGTASGTDSDASVGSVTMLLEDSLISGGIFGGGNAGAGANAAVGSVDLTLDRVKGDHHPAVFPEDEFFCTVIGGTGSTGGNASVTDRCDITVSDSEVEMILGGNLQGSMPVPSGTGSASLTLYEGNSQIVGVAHFDTVRLTDRLDLKGFFTKTGADDDAVSLELLGSGWNNGDVAVSYEAGDEETVPAGWFAGSGFDLGFSREGNLAAWTIGNLASGDVIIDSEIADGAPKTELPQEQASHIASSVLTDREQEQVQNGTTVKIYPKVEKTALAPDVEAELTGSLQGETIGASLDIQLFKKVGNAALQAVPETTAPIPLVIELPEDLLPQAGYERAFTVIRAHEQPDGSLSYTRLPDTDNDPKTVTVLTDRFSLYVLAYTESEESRPSGGSGHHSSGSGSAESIWPSVERLIRSAPEGQTVRVNARSEQTVPAGIIRLLKEHGVILELRYPGGVLVLDGALMGAVAGNKVFYSFDELKDAAAGTAAASAEQPAGREKAIPNTGR</sequence>
<evidence type="ECO:0000256" key="2">
    <source>
        <dbReference type="SAM" id="SignalP"/>
    </source>
</evidence>
<feature type="region of interest" description="Disordered" evidence="1">
    <location>
        <begin position="950"/>
        <end position="970"/>
    </location>
</feature>
<protein>
    <submittedName>
        <fullName evidence="3">Uncharacterized protein</fullName>
    </submittedName>
</protein>
<accession>A0A498CNU7</accession>
<feature type="signal peptide" evidence="2">
    <location>
        <begin position="1"/>
        <end position="27"/>
    </location>
</feature>
<evidence type="ECO:0000256" key="1">
    <source>
        <dbReference type="SAM" id="MobiDB-lite"/>
    </source>
</evidence>
<comment type="caution">
    <text evidence="3">The sequence shown here is derived from an EMBL/GenBank/DDBJ whole genome shotgun (WGS) entry which is preliminary data.</text>
</comment>
<feature type="chain" id="PRO_5019812402" evidence="2">
    <location>
        <begin position="28"/>
        <end position="970"/>
    </location>
</feature>
<feature type="compositionally biased region" description="Acidic residues" evidence="1">
    <location>
        <begin position="63"/>
        <end position="75"/>
    </location>
</feature>
<reference evidence="3 4" key="1">
    <citation type="submission" date="2018-10" db="EMBL/GenBank/DDBJ databases">
        <title>Anaerotruncus faecis sp. nov., isolated from human feces.</title>
        <authorList>
            <person name="Wang Y.-J."/>
        </authorList>
    </citation>
    <scope>NUCLEOTIDE SEQUENCE [LARGE SCALE GENOMIC DNA]</scope>
    <source>
        <strain evidence="3 4">22A2-44</strain>
    </source>
</reference>
<evidence type="ECO:0000313" key="4">
    <source>
        <dbReference type="Proteomes" id="UP000276301"/>
    </source>
</evidence>
<gene>
    <name evidence="3" type="ORF">D4A47_03720</name>
</gene>
<evidence type="ECO:0000313" key="3">
    <source>
        <dbReference type="EMBL" id="RLL13584.1"/>
    </source>
</evidence>
<feature type="compositionally biased region" description="Acidic residues" evidence="1">
    <location>
        <begin position="116"/>
        <end position="135"/>
    </location>
</feature>
<dbReference type="Proteomes" id="UP000276301">
    <property type="component" value="Unassembled WGS sequence"/>
</dbReference>
<keyword evidence="4" id="KW-1185">Reference proteome</keyword>
<keyword evidence="2" id="KW-0732">Signal</keyword>
<proteinExistence type="predicted"/>
<feature type="region of interest" description="Disordered" evidence="1">
    <location>
        <begin position="849"/>
        <end position="868"/>
    </location>
</feature>
<dbReference type="EMBL" id="RCHT01000003">
    <property type="protein sequence ID" value="RLL13584.1"/>
    <property type="molecule type" value="Genomic_DNA"/>
</dbReference>
<feature type="region of interest" description="Disordered" evidence="1">
    <location>
        <begin position="27"/>
        <end position="135"/>
    </location>
</feature>
<organism evidence="3 4">
    <name type="scientific">Anaerotruncus massiliensis</name>
    <name type="common">ex Liu et al. 2021</name>
    <dbReference type="NCBI Taxonomy" id="2321404"/>
    <lineage>
        <taxon>Bacteria</taxon>
        <taxon>Bacillati</taxon>
        <taxon>Bacillota</taxon>
        <taxon>Clostridia</taxon>
        <taxon>Eubacteriales</taxon>
        <taxon>Oscillospiraceae</taxon>
        <taxon>Anaerotruncus</taxon>
    </lineage>
</organism>
<name>A0A498CNU7_9FIRM</name>